<dbReference type="EMBL" id="LR797523">
    <property type="protein sequence ID" value="CAB4221989.1"/>
    <property type="molecule type" value="Genomic_DNA"/>
</dbReference>
<accession>A0A6J5T316</accession>
<gene>
    <name evidence="1" type="ORF">UFOVP1655_14</name>
</gene>
<reference evidence="1" key="1">
    <citation type="submission" date="2020-05" db="EMBL/GenBank/DDBJ databases">
        <authorList>
            <person name="Chiriac C."/>
            <person name="Salcher M."/>
            <person name="Ghai R."/>
            <person name="Kavagutti S V."/>
        </authorList>
    </citation>
    <scope>NUCLEOTIDE SEQUENCE</scope>
</reference>
<protein>
    <submittedName>
        <fullName evidence="1">Uncharacterized protein</fullName>
    </submittedName>
</protein>
<proteinExistence type="predicted"/>
<organism evidence="1">
    <name type="scientific">uncultured Caudovirales phage</name>
    <dbReference type="NCBI Taxonomy" id="2100421"/>
    <lineage>
        <taxon>Viruses</taxon>
        <taxon>Duplodnaviria</taxon>
        <taxon>Heunggongvirae</taxon>
        <taxon>Uroviricota</taxon>
        <taxon>Caudoviricetes</taxon>
        <taxon>Peduoviridae</taxon>
        <taxon>Maltschvirus</taxon>
        <taxon>Maltschvirus maltsch</taxon>
    </lineage>
</organism>
<name>A0A6J5T316_9CAUD</name>
<evidence type="ECO:0000313" key="1">
    <source>
        <dbReference type="EMBL" id="CAB4221989.1"/>
    </source>
</evidence>
<sequence length="395" mass="42615">MAIFTQIGGISTGSITNVLKGPLSKLFGSKTGASHYKYPDNLTSDPSRMHFIQFEISNIMPVKFDFSGDVTDFNDVITMGGTIQDVNVATGFFADSGRLGNTVLQSGPVQGTIGAAKSLYHGEKVQAQLEKSKRQSMTFISLYMPDTLNMTYGNSYEPIAMPTAGRVMEKVGELAHEFEQAKGSIAERAVKSIKSVAGSDATLQDAIVRKFVSEDTADLLLKAQGQAINPQIQMLYRGNGFRKFQFEFILTAKSKEESDQISAICNAFIFASSPSVSSASGMFFIPPSVFNIKLMMSKNTNLGGISAMLQKAGNNLVPGLDLGTKIGSAMGGSTPAENTRLFKTGDCVLEDVIVDYAPDGWAAHSGGAPLQTRLTLQFSEIHIVQRERLLKGEIR</sequence>